<dbReference type="GO" id="GO:0071786">
    <property type="term" value="P:endoplasmic reticulum tubular network organization"/>
    <property type="evidence" value="ECO:0007669"/>
    <property type="project" value="TreeGrafter"/>
</dbReference>
<dbReference type="EMBL" id="CP014244">
    <property type="protein sequence ID" value="AMD20205.1"/>
    <property type="molecule type" value="Genomic_DNA"/>
</dbReference>
<dbReference type="PANTHER" id="PTHR12703">
    <property type="entry name" value="TRANSMEMBRANE PROTEIN 33"/>
    <property type="match status" value="1"/>
</dbReference>
<name>A0A120K226_9SACH</name>
<protein>
    <submittedName>
        <fullName evidence="6">HDL539Cp</fullName>
    </submittedName>
</protein>
<dbReference type="GO" id="GO:0005783">
    <property type="term" value="C:endoplasmic reticulum"/>
    <property type="evidence" value="ECO:0007669"/>
    <property type="project" value="TreeGrafter"/>
</dbReference>
<comment type="subcellular location">
    <subcellularLocation>
        <location evidence="1">Membrane</location>
        <topology evidence="1">Multi-pass membrane protein</topology>
    </subcellularLocation>
</comment>
<gene>
    <name evidence="6" type="ORF">AW171_hschr42088</name>
</gene>
<evidence type="ECO:0000256" key="5">
    <source>
        <dbReference type="SAM" id="Phobius"/>
    </source>
</evidence>
<dbReference type="OrthoDB" id="5581259at2759"/>
<dbReference type="PANTHER" id="PTHR12703:SF4">
    <property type="entry name" value="TRANSMEMBRANE PROTEIN 33"/>
    <property type="match status" value="1"/>
</dbReference>
<keyword evidence="3 5" id="KW-1133">Transmembrane helix</keyword>
<evidence type="ECO:0000313" key="6">
    <source>
        <dbReference type="EMBL" id="AMD20205.1"/>
    </source>
</evidence>
<accession>A0A120K226</accession>
<evidence type="ECO:0000256" key="1">
    <source>
        <dbReference type="ARBA" id="ARBA00004141"/>
    </source>
</evidence>
<evidence type="ECO:0000313" key="7">
    <source>
        <dbReference type="Proteomes" id="UP000243052"/>
    </source>
</evidence>
<evidence type="ECO:0000256" key="2">
    <source>
        <dbReference type="ARBA" id="ARBA00022692"/>
    </source>
</evidence>
<feature type="transmembrane region" description="Helical" evidence="5">
    <location>
        <begin position="33"/>
        <end position="51"/>
    </location>
</feature>
<dbReference type="GO" id="GO:0061024">
    <property type="term" value="P:membrane organization"/>
    <property type="evidence" value="ECO:0007669"/>
    <property type="project" value="TreeGrafter"/>
</dbReference>
<keyword evidence="2 5" id="KW-0812">Transmembrane</keyword>
<sequence>MTRSSQSVNGNFNARPVAPFVTVLRSKLKQPQFYWFLGHFLTLYHYFRYSFSFAQSSFRKQYSSVLFYIIITYGIVLYQFYKSGQLKVSTLKSQLQTLDNLQYFVMTSILWCCSGAKVISMAMLSPVIFALFHSLNYFKENLLPFLPLHPLLKTFLADKITFFITNYNEKCLMLAQNSEFITLLQVIMLLPIDFFSLLWRFNVTNLLKLTAVATYAWFFKLRYMQSPQMKAIVHQYDIKADQLFQQRAPQLTLKWQGIKSLLIRFFSIIPI</sequence>
<dbReference type="InterPro" id="IPR051645">
    <property type="entry name" value="PER33/POM33_regulator"/>
</dbReference>
<dbReference type="GO" id="GO:0016020">
    <property type="term" value="C:membrane"/>
    <property type="evidence" value="ECO:0007669"/>
    <property type="project" value="UniProtKB-SubCell"/>
</dbReference>
<dbReference type="Proteomes" id="UP000243052">
    <property type="component" value="Chromosome iv"/>
</dbReference>
<reference evidence="6 7" key="1">
    <citation type="submission" date="2016-01" db="EMBL/GenBank/DDBJ databases">
        <title>Genome sequence of the yeast Holleya sinecauda.</title>
        <authorList>
            <person name="Dietrich F.S."/>
        </authorList>
    </citation>
    <scope>NUCLEOTIDE SEQUENCE [LARGE SCALE GENOMIC DNA]</scope>
    <source>
        <strain evidence="6 7">ATCC 58844</strain>
    </source>
</reference>
<keyword evidence="4 5" id="KW-0472">Membrane</keyword>
<keyword evidence="7" id="KW-1185">Reference proteome</keyword>
<dbReference type="GeneID" id="28723442"/>
<feature type="transmembrane region" description="Helical" evidence="5">
    <location>
        <begin position="205"/>
        <end position="223"/>
    </location>
</feature>
<dbReference type="RefSeq" id="XP_017987201.1">
    <property type="nucleotide sequence ID" value="XM_018132221.1"/>
</dbReference>
<feature type="transmembrane region" description="Helical" evidence="5">
    <location>
        <begin position="101"/>
        <end position="132"/>
    </location>
</feature>
<proteinExistence type="predicted"/>
<organism evidence="6 7">
    <name type="scientific">Eremothecium sinecaudum</name>
    <dbReference type="NCBI Taxonomy" id="45286"/>
    <lineage>
        <taxon>Eukaryota</taxon>
        <taxon>Fungi</taxon>
        <taxon>Dikarya</taxon>
        <taxon>Ascomycota</taxon>
        <taxon>Saccharomycotina</taxon>
        <taxon>Saccharomycetes</taxon>
        <taxon>Saccharomycetales</taxon>
        <taxon>Saccharomycetaceae</taxon>
        <taxon>Eremothecium</taxon>
    </lineage>
</organism>
<evidence type="ECO:0000256" key="4">
    <source>
        <dbReference type="ARBA" id="ARBA00023136"/>
    </source>
</evidence>
<dbReference type="AlphaFoldDB" id="A0A120K226"/>
<feature type="transmembrane region" description="Helical" evidence="5">
    <location>
        <begin position="63"/>
        <end position="81"/>
    </location>
</feature>
<evidence type="ECO:0000256" key="3">
    <source>
        <dbReference type="ARBA" id="ARBA00022989"/>
    </source>
</evidence>